<gene>
    <name evidence="2" type="ORF">BTO32_05190</name>
</gene>
<dbReference type="OrthoDB" id="6371580at2"/>
<keyword evidence="3" id="KW-1185">Reference proteome</keyword>
<evidence type="ECO:0000313" key="3">
    <source>
        <dbReference type="Proteomes" id="UP000189339"/>
    </source>
</evidence>
<dbReference type="Proteomes" id="UP000189339">
    <property type="component" value="Unassembled WGS sequence"/>
</dbReference>
<accession>A0A1V2DUL1</accession>
<feature type="chain" id="PRO_5010730312" evidence="1">
    <location>
        <begin position="20"/>
        <end position="94"/>
    </location>
</feature>
<name>A0A1V2DUL1_9GAMM</name>
<dbReference type="AlphaFoldDB" id="A0A1V2DUL1"/>
<protein>
    <submittedName>
        <fullName evidence="2">Uncharacterized protein</fullName>
    </submittedName>
</protein>
<organism evidence="2 3">
    <name type="scientific">Marinobacter lutaoensis</name>
    <dbReference type="NCBI Taxonomy" id="135739"/>
    <lineage>
        <taxon>Bacteria</taxon>
        <taxon>Pseudomonadati</taxon>
        <taxon>Pseudomonadota</taxon>
        <taxon>Gammaproteobacteria</taxon>
        <taxon>Pseudomonadales</taxon>
        <taxon>Marinobacteraceae</taxon>
        <taxon>Marinobacter</taxon>
    </lineage>
</organism>
<proteinExistence type="predicted"/>
<reference evidence="2 3" key="1">
    <citation type="submission" date="2016-12" db="EMBL/GenBank/DDBJ databases">
        <title>Marinobacter lutaoensis whole genome sequencing.</title>
        <authorList>
            <person name="Verma A."/>
            <person name="Krishnamurthi S."/>
        </authorList>
    </citation>
    <scope>NUCLEOTIDE SEQUENCE [LARGE SCALE GENOMIC DNA]</scope>
    <source>
        <strain evidence="2 3">T5054</strain>
    </source>
</reference>
<evidence type="ECO:0000256" key="1">
    <source>
        <dbReference type="SAM" id="SignalP"/>
    </source>
</evidence>
<dbReference type="EMBL" id="MSCW01000004">
    <property type="protein sequence ID" value="ONF44383.1"/>
    <property type="molecule type" value="Genomic_DNA"/>
</dbReference>
<comment type="caution">
    <text evidence="2">The sequence shown here is derived from an EMBL/GenBank/DDBJ whole genome shotgun (WGS) entry which is preliminary data.</text>
</comment>
<feature type="signal peptide" evidence="1">
    <location>
        <begin position="1"/>
        <end position="19"/>
    </location>
</feature>
<dbReference type="RefSeq" id="WP_076723397.1">
    <property type="nucleotide sequence ID" value="NZ_MSCW01000004.1"/>
</dbReference>
<evidence type="ECO:0000313" key="2">
    <source>
        <dbReference type="EMBL" id="ONF44383.1"/>
    </source>
</evidence>
<sequence length="94" mass="10873">MKKSILFLAAFSVSTFVVASNISSGDEMQPNYIHMNNEQVSKNFLKNKKMQRLHRQMTREAMSESGMEARLKMMTEEGRAYHEALERREKKTAG</sequence>
<keyword evidence="1" id="KW-0732">Signal</keyword>